<feature type="region of interest" description="Disordered" evidence="6">
    <location>
        <begin position="1"/>
        <end position="23"/>
    </location>
</feature>
<comment type="subcellular location">
    <subcellularLocation>
        <location evidence="1">Nucleus</location>
    </subcellularLocation>
</comment>
<dbReference type="GO" id="GO:0005634">
    <property type="term" value="C:nucleus"/>
    <property type="evidence" value="ECO:0007669"/>
    <property type="project" value="UniProtKB-SubCell"/>
</dbReference>
<dbReference type="Gramene" id="OPUNC11G05830.1">
    <property type="protein sequence ID" value="OPUNC11G05830.1"/>
    <property type="gene ID" value="OPUNC11G05830"/>
</dbReference>
<dbReference type="SUPFAM" id="SSF101936">
    <property type="entry name" value="DNA-binding pseudobarrel domain"/>
    <property type="match status" value="2"/>
</dbReference>
<accession>A0A0E0MDJ2</accession>
<evidence type="ECO:0000259" key="7">
    <source>
        <dbReference type="PROSITE" id="PS50863"/>
    </source>
</evidence>
<dbReference type="InterPro" id="IPR044837">
    <property type="entry name" value="REM16-like"/>
</dbReference>
<dbReference type="InterPro" id="IPR015300">
    <property type="entry name" value="DNA-bd_pseudobarrel_sf"/>
</dbReference>
<dbReference type="PROSITE" id="PS50863">
    <property type="entry name" value="B3"/>
    <property type="match status" value="2"/>
</dbReference>
<reference evidence="8" key="1">
    <citation type="submission" date="2015-04" db="UniProtKB">
        <authorList>
            <consortium name="EnsemblPlants"/>
        </authorList>
    </citation>
    <scope>IDENTIFICATION</scope>
</reference>
<keyword evidence="4" id="KW-0804">Transcription</keyword>
<keyword evidence="9" id="KW-1185">Reference proteome</keyword>
<evidence type="ECO:0000256" key="6">
    <source>
        <dbReference type="SAM" id="MobiDB-lite"/>
    </source>
</evidence>
<evidence type="ECO:0000256" key="1">
    <source>
        <dbReference type="ARBA" id="ARBA00004123"/>
    </source>
</evidence>
<feature type="compositionally biased region" description="Low complexity" evidence="6">
    <location>
        <begin position="244"/>
        <end position="261"/>
    </location>
</feature>
<feature type="domain" description="TF-B3" evidence="7">
    <location>
        <begin position="315"/>
        <end position="410"/>
    </location>
</feature>
<evidence type="ECO:0000256" key="5">
    <source>
        <dbReference type="ARBA" id="ARBA00023242"/>
    </source>
</evidence>
<protein>
    <recommendedName>
        <fullName evidence="7">TF-B3 domain-containing protein</fullName>
    </recommendedName>
</protein>
<feature type="region of interest" description="Disordered" evidence="6">
    <location>
        <begin position="212"/>
        <end position="261"/>
    </location>
</feature>
<organism evidence="8">
    <name type="scientific">Oryza punctata</name>
    <name type="common">Red rice</name>
    <dbReference type="NCBI Taxonomy" id="4537"/>
    <lineage>
        <taxon>Eukaryota</taxon>
        <taxon>Viridiplantae</taxon>
        <taxon>Streptophyta</taxon>
        <taxon>Embryophyta</taxon>
        <taxon>Tracheophyta</taxon>
        <taxon>Spermatophyta</taxon>
        <taxon>Magnoliopsida</taxon>
        <taxon>Liliopsida</taxon>
        <taxon>Poales</taxon>
        <taxon>Poaceae</taxon>
        <taxon>BOP clade</taxon>
        <taxon>Oryzoideae</taxon>
        <taxon>Oryzeae</taxon>
        <taxon>Oryzinae</taxon>
        <taxon>Oryza</taxon>
    </lineage>
</organism>
<evidence type="ECO:0000256" key="2">
    <source>
        <dbReference type="ARBA" id="ARBA00023015"/>
    </source>
</evidence>
<sequence length="435" mass="49208">MGRRKNREAGRSRREEEEEEERAVMVVGAEQGGRMEKGKAKEGDMSCFGRSFFRVLLTLESLERMKIPSSFNQYFQNQPLGMVSLVDRSGNTWSAELTSDSEGFFFVHGWKEFVKDNSIQCGQFLVFTYDKQSQFSVTVFDPSGIDKISAFSSHPSKNVIIKTESDEGGMVTAAITTEKMAPAKEYNGITGKRTRDVDCLMKDRVVCKKSSEANDCENSRRKRAGVTASKSKATSTSYNSTRGSSCSMSDEDNSSSQPPRQPLLMRLLSGEVSRRGISKGQRQLTVISQRRSVTEAEKDHALQKAGEFKSKNPFAVQIMMESYVHVGFFMNMPCEFVRECLPRTSKRITLWDPQGMAWEVNYVYYSDRSVGSFSGGWGKFAVGNNLEKFDVCVFELVEQDNIKVYIYRVIPEITPHRLRSDPKLSSKYTGLRFEN</sequence>
<dbReference type="Proteomes" id="UP000026962">
    <property type="component" value="Chromosome 11"/>
</dbReference>
<dbReference type="OMA" id="FICNNTH"/>
<feature type="domain" description="TF-B3" evidence="7">
    <location>
        <begin position="50"/>
        <end position="143"/>
    </location>
</feature>
<keyword evidence="3" id="KW-0238">DNA-binding</keyword>
<dbReference type="eggNOG" id="ENOG502QSIS">
    <property type="taxonomic scope" value="Eukaryota"/>
</dbReference>
<dbReference type="STRING" id="4537.A0A0E0MDJ2"/>
<feature type="compositionally biased region" description="Low complexity" evidence="6">
    <location>
        <begin position="227"/>
        <end position="237"/>
    </location>
</feature>
<dbReference type="GO" id="GO:0003677">
    <property type="term" value="F:DNA binding"/>
    <property type="evidence" value="ECO:0007669"/>
    <property type="project" value="UniProtKB-KW"/>
</dbReference>
<name>A0A0E0MDJ2_ORYPU</name>
<dbReference type="EnsemblPlants" id="OPUNC11G05830.1">
    <property type="protein sequence ID" value="OPUNC11G05830.1"/>
    <property type="gene ID" value="OPUNC11G05830"/>
</dbReference>
<dbReference type="Pfam" id="PF02362">
    <property type="entry name" value="B3"/>
    <property type="match status" value="2"/>
</dbReference>
<dbReference type="InterPro" id="IPR003340">
    <property type="entry name" value="B3_DNA-bd"/>
</dbReference>
<evidence type="ECO:0000313" key="8">
    <source>
        <dbReference type="EnsemblPlants" id="OPUNC11G05830.1"/>
    </source>
</evidence>
<keyword evidence="2" id="KW-0805">Transcription regulation</keyword>
<evidence type="ECO:0000256" key="4">
    <source>
        <dbReference type="ARBA" id="ARBA00023163"/>
    </source>
</evidence>
<reference evidence="8" key="2">
    <citation type="submission" date="2018-05" db="EMBL/GenBank/DDBJ databases">
        <title>OpunRS2 (Oryza punctata Reference Sequence Version 2).</title>
        <authorList>
            <person name="Zhang J."/>
            <person name="Kudrna D."/>
            <person name="Lee S."/>
            <person name="Talag J."/>
            <person name="Welchert J."/>
            <person name="Wing R.A."/>
        </authorList>
    </citation>
    <scope>NUCLEOTIDE SEQUENCE [LARGE SCALE GENOMIC DNA]</scope>
</reference>
<proteinExistence type="predicted"/>
<dbReference type="PANTHER" id="PTHR31391:SF155">
    <property type="entry name" value="B3 DOMAIN-CONTAINING PROTEIN OS11G0197600"/>
    <property type="match status" value="1"/>
</dbReference>
<dbReference type="Gene3D" id="2.40.330.10">
    <property type="entry name" value="DNA-binding pseudobarrel domain"/>
    <property type="match status" value="2"/>
</dbReference>
<dbReference type="PANTHER" id="PTHR31391">
    <property type="entry name" value="B3 DOMAIN-CONTAINING PROTEIN OS11G0197600-RELATED"/>
    <property type="match status" value="1"/>
</dbReference>
<dbReference type="AlphaFoldDB" id="A0A0E0MDJ2"/>
<keyword evidence="5" id="KW-0539">Nucleus</keyword>
<evidence type="ECO:0000313" key="9">
    <source>
        <dbReference type="Proteomes" id="UP000026962"/>
    </source>
</evidence>
<evidence type="ECO:0000256" key="3">
    <source>
        <dbReference type="ARBA" id="ARBA00023125"/>
    </source>
</evidence>
<dbReference type="HOGENOM" id="CLU_015069_1_1_1"/>
<dbReference type="CDD" id="cd10017">
    <property type="entry name" value="B3_DNA"/>
    <property type="match status" value="2"/>
</dbReference>
<dbReference type="SMART" id="SM01019">
    <property type="entry name" value="B3"/>
    <property type="match status" value="2"/>
</dbReference>